<reference evidence="1" key="1">
    <citation type="journal article" date="2014" name="Int. J. Syst. Evol. Microbiol.">
        <title>Complete genome sequence of Corynebacterium casei LMG S-19264T (=DSM 44701T), isolated from a smear-ripened cheese.</title>
        <authorList>
            <consortium name="US DOE Joint Genome Institute (JGI-PGF)"/>
            <person name="Walter F."/>
            <person name="Albersmeier A."/>
            <person name="Kalinowski J."/>
            <person name="Ruckert C."/>
        </authorList>
    </citation>
    <scope>NUCLEOTIDE SEQUENCE</scope>
    <source>
        <strain evidence="1">CGMCC 1.15179</strain>
    </source>
</reference>
<organism evidence="1 2">
    <name type="scientific">Marinithermofilum abyssi</name>
    <dbReference type="NCBI Taxonomy" id="1571185"/>
    <lineage>
        <taxon>Bacteria</taxon>
        <taxon>Bacillati</taxon>
        <taxon>Bacillota</taxon>
        <taxon>Bacilli</taxon>
        <taxon>Bacillales</taxon>
        <taxon>Thermoactinomycetaceae</taxon>
        <taxon>Marinithermofilum</taxon>
    </lineage>
</organism>
<dbReference type="AlphaFoldDB" id="A0A8J2VBQ2"/>
<dbReference type="EMBL" id="BMHQ01000002">
    <property type="protein sequence ID" value="GGE09616.1"/>
    <property type="molecule type" value="Genomic_DNA"/>
</dbReference>
<sequence length="540" mass="58965">MKRGLGVLTTGMFWAAGSVHGKEGRDAPPPQPIRRSAADVSIQGYTPGTWYIGATPPLADRSKPPIVFVPGLNGKAQDWWEDTEYYGTNDMYAYAYNQGYRTAFVQLYDAAGNGAADMWDNGKLLAGLLTDIHHYFGEPVNIVAHSKGGIDAQSALIHYGAWPHVGRVVTLSSPHRGSHLADLAFSWWAGWLAELIGARDEGTESLQTGYMEHFRSVTDEHRNAGKNTYYTAAGTDWGPFPSALWTGGAYLSVHGENDGLVNVWSTPLPYARHLYTEEWDHDAIRLGRTSFPRVDPYLRSIKTADPVGHAEVAAAGMAAVPSPSGGEQVVRGGKLTAGQVLEEGIAVPDSLEQGIFQVLTDQDHVTVKLESPDGTIYSARSREYIHGTDHQVFASAHVQAFQIPTPQRGLWKVRLESPEDGAYLLTATLKGAERVRVQIAMSDVEENRLSLTVHIPSQQGEPQLRATVWVVPPRAFDGNQMGQQAGEMVLSSTGKGRFTGSVPVQESGVYNITIDLKGKDDKGMPYQRTIIRSVYVPRLS</sequence>
<dbReference type="SUPFAM" id="SSF53474">
    <property type="entry name" value="alpha/beta-Hydrolases"/>
    <property type="match status" value="1"/>
</dbReference>
<accession>A0A8J2VBQ2</accession>
<evidence type="ECO:0000313" key="2">
    <source>
        <dbReference type="Proteomes" id="UP000625210"/>
    </source>
</evidence>
<keyword evidence="2" id="KW-1185">Reference proteome</keyword>
<gene>
    <name evidence="1" type="ORF">GCM10011571_08660</name>
</gene>
<protein>
    <recommendedName>
        <fullName evidence="3">PGAP1-like protein</fullName>
    </recommendedName>
</protein>
<comment type="caution">
    <text evidence="1">The sequence shown here is derived from an EMBL/GenBank/DDBJ whole genome shotgun (WGS) entry which is preliminary data.</text>
</comment>
<dbReference type="RefSeq" id="WP_188646649.1">
    <property type="nucleotide sequence ID" value="NZ_BMHQ01000002.1"/>
</dbReference>
<dbReference type="Proteomes" id="UP000625210">
    <property type="component" value="Unassembled WGS sequence"/>
</dbReference>
<proteinExistence type="predicted"/>
<name>A0A8J2VBQ2_9BACL</name>
<evidence type="ECO:0008006" key="3">
    <source>
        <dbReference type="Google" id="ProtNLM"/>
    </source>
</evidence>
<evidence type="ECO:0000313" key="1">
    <source>
        <dbReference type="EMBL" id="GGE09616.1"/>
    </source>
</evidence>
<dbReference type="Gene3D" id="3.40.50.1820">
    <property type="entry name" value="alpha/beta hydrolase"/>
    <property type="match status" value="1"/>
</dbReference>
<reference evidence="1" key="2">
    <citation type="submission" date="2020-09" db="EMBL/GenBank/DDBJ databases">
        <authorList>
            <person name="Sun Q."/>
            <person name="Zhou Y."/>
        </authorList>
    </citation>
    <scope>NUCLEOTIDE SEQUENCE</scope>
    <source>
        <strain evidence="1">CGMCC 1.15179</strain>
    </source>
</reference>
<dbReference type="InterPro" id="IPR029058">
    <property type="entry name" value="AB_hydrolase_fold"/>
</dbReference>